<evidence type="ECO:0000256" key="1">
    <source>
        <dbReference type="ARBA" id="ARBA00005657"/>
    </source>
</evidence>
<evidence type="ECO:0000256" key="2">
    <source>
        <dbReference type="ARBA" id="ARBA00022598"/>
    </source>
</evidence>
<dbReference type="NCBIfam" id="TIGR00981">
    <property type="entry name" value="rpsL_bact"/>
    <property type="match status" value="1"/>
</dbReference>
<dbReference type="PRINTS" id="PR01034">
    <property type="entry name" value="RIBOSOMALS12"/>
</dbReference>
<proteinExistence type="inferred from homology"/>
<dbReference type="GO" id="GO:0004812">
    <property type="term" value="F:aminoacyl-tRNA ligase activity"/>
    <property type="evidence" value="ECO:0007669"/>
    <property type="project" value="UniProtKB-KW"/>
</dbReference>
<sequence>MSTTNQLIKNPRVFKQKKVKLLALKHNSTNNGKKKRIYSSNNPQKLGHCQKVGVLKPMKPNSANRAYARVSLVNGKEITVYIPGVKHNLNEFSSVLISGRGAKDLPGVKYRVIRGYKHGDAEGVKERKQGRSLYGAKKAKKEKGALPYVIPSLAFGFLHNDNRALLCIPKTHPALTNIIDINDHEVFFSKRDIYQKVRGLSQLEEAQKNKELSKLEKIKVGDFLQSDLLAKINFASSLLVNGKLILTPAREQSCELQVSEIELVNSTVDDYPFQKKNIPLEVVRNFPHLRAKTNYFLAIFRLRHSISKAIHDFFHQAGFYYVPTPLMTSNDTEGAGELFNITTNEKEPFFSKPATLTVSGQLQAEALAQGLDKITTLAEKLVKYVINYVLINNYSELEYLEKHNQKELINKLKRLNNEKFEKSEHEKYLCQHFNNKPVLVVNYPINLKAFYMKNNSDGKTVACFDLLFPEIGELIGGSVREDNYQILREKAQKIGLERLIMLISGTENIRDTIAFPRFPGKIEF</sequence>
<accession>A0A9W4ST77</accession>
<evidence type="ECO:0000256" key="4">
    <source>
        <dbReference type="ARBA" id="ARBA00022840"/>
    </source>
</evidence>
<dbReference type="GO" id="GO:0006421">
    <property type="term" value="P:asparaginyl-tRNA aminoacylation"/>
    <property type="evidence" value="ECO:0007669"/>
    <property type="project" value="TreeGrafter"/>
</dbReference>
<evidence type="ECO:0000256" key="6">
    <source>
        <dbReference type="ARBA" id="ARBA00022980"/>
    </source>
</evidence>
<dbReference type="InterPro" id="IPR005679">
    <property type="entry name" value="Ribosomal_uS12_bac"/>
</dbReference>
<gene>
    <name evidence="10" type="ORF">FWILDA_LOCUS9372</name>
</gene>
<dbReference type="Gene3D" id="2.40.50.140">
    <property type="entry name" value="Nucleic acid-binding proteins"/>
    <property type="match status" value="1"/>
</dbReference>
<comment type="caution">
    <text evidence="10">The sequence shown here is derived from an EMBL/GenBank/DDBJ whole genome shotgun (WGS) entry which is preliminary data.</text>
</comment>
<keyword evidence="5" id="KW-0648">Protein biosynthesis</keyword>
<evidence type="ECO:0000256" key="3">
    <source>
        <dbReference type="ARBA" id="ARBA00022741"/>
    </source>
</evidence>
<keyword evidence="4" id="KW-0067">ATP-binding</keyword>
<comment type="similarity">
    <text evidence="1">Belongs to the universal ribosomal protein uS12 family.</text>
</comment>
<evidence type="ECO:0000256" key="8">
    <source>
        <dbReference type="ARBA" id="ARBA00023274"/>
    </source>
</evidence>
<organism evidence="10 11">
    <name type="scientific">Funneliformis geosporum</name>
    <dbReference type="NCBI Taxonomy" id="1117311"/>
    <lineage>
        <taxon>Eukaryota</taxon>
        <taxon>Fungi</taxon>
        <taxon>Fungi incertae sedis</taxon>
        <taxon>Mucoromycota</taxon>
        <taxon>Glomeromycotina</taxon>
        <taxon>Glomeromycetes</taxon>
        <taxon>Glomerales</taxon>
        <taxon>Glomeraceae</taxon>
        <taxon>Funneliformis</taxon>
    </lineage>
</organism>
<feature type="domain" description="Aminoacyl-tRNA synthetase class II (D/K/N)" evidence="9">
    <location>
        <begin position="372"/>
        <end position="491"/>
    </location>
</feature>
<reference evidence="10" key="1">
    <citation type="submission" date="2022-08" db="EMBL/GenBank/DDBJ databases">
        <authorList>
            <person name="Kallberg Y."/>
            <person name="Tangrot J."/>
            <person name="Rosling A."/>
        </authorList>
    </citation>
    <scope>NUCLEOTIDE SEQUENCE</scope>
    <source>
        <strain evidence="10">Wild A</strain>
    </source>
</reference>
<keyword evidence="6" id="KW-0689">Ribosomal protein</keyword>
<evidence type="ECO:0000313" key="10">
    <source>
        <dbReference type="EMBL" id="CAI2180011.1"/>
    </source>
</evidence>
<keyword evidence="8" id="KW-0687">Ribonucleoprotein</keyword>
<name>A0A9W4ST77_9GLOM</name>
<dbReference type="GO" id="GO:0015935">
    <property type="term" value="C:small ribosomal subunit"/>
    <property type="evidence" value="ECO:0007669"/>
    <property type="project" value="InterPro"/>
</dbReference>
<keyword evidence="3" id="KW-0547">Nucleotide-binding</keyword>
<dbReference type="InterPro" id="IPR045864">
    <property type="entry name" value="aa-tRNA-synth_II/BPL/LPL"/>
</dbReference>
<evidence type="ECO:0000256" key="5">
    <source>
        <dbReference type="ARBA" id="ARBA00022917"/>
    </source>
</evidence>
<dbReference type="InterPro" id="IPR006032">
    <property type="entry name" value="Ribosomal_uS12"/>
</dbReference>
<keyword evidence="11" id="KW-1185">Reference proteome</keyword>
<evidence type="ECO:0000259" key="9">
    <source>
        <dbReference type="Pfam" id="PF00152"/>
    </source>
</evidence>
<dbReference type="InterPro" id="IPR004364">
    <property type="entry name" value="Aa-tRNA-synt_II"/>
</dbReference>
<dbReference type="PANTHER" id="PTHR22594:SF34">
    <property type="entry name" value="ASPARAGINE--TRNA LIGASE, MITOCHONDRIAL-RELATED"/>
    <property type="match status" value="1"/>
</dbReference>
<dbReference type="EMBL" id="CAMKVN010002193">
    <property type="protein sequence ID" value="CAI2180011.1"/>
    <property type="molecule type" value="Genomic_DNA"/>
</dbReference>
<keyword evidence="7" id="KW-0030">Aminoacyl-tRNA synthetase</keyword>
<keyword evidence="2" id="KW-0436">Ligase</keyword>
<dbReference type="GO" id="GO:0003735">
    <property type="term" value="F:structural constituent of ribosome"/>
    <property type="evidence" value="ECO:0007669"/>
    <property type="project" value="InterPro"/>
</dbReference>
<dbReference type="SUPFAM" id="SSF50249">
    <property type="entry name" value="Nucleic acid-binding proteins"/>
    <property type="match status" value="1"/>
</dbReference>
<evidence type="ECO:0000313" key="11">
    <source>
        <dbReference type="Proteomes" id="UP001153678"/>
    </source>
</evidence>
<dbReference type="GO" id="GO:0005524">
    <property type="term" value="F:ATP binding"/>
    <property type="evidence" value="ECO:0007669"/>
    <property type="project" value="UniProtKB-KW"/>
</dbReference>
<dbReference type="AlphaFoldDB" id="A0A9W4ST77"/>
<dbReference type="OrthoDB" id="1931232at2759"/>
<protein>
    <submittedName>
        <fullName evidence="10">12252_t:CDS:1</fullName>
    </submittedName>
</protein>
<dbReference type="Gene3D" id="3.30.930.10">
    <property type="entry name" value="Bira Bifunctional Protein, Domain 2"/>
    <property type="match status" value="2"/>
</dbReference>
<dbReference type="InterPro" id="IPR012340">
    <property type="entry name" value="NA-bd_OB-fold"/>
</dbReference>
<dbReference type="Proteomes" id="UP001153678">
    <property type="component" value="Unassembled WGS sequence"/>
</dbReference>
<dbReference type="CDD" id="cd03368">
    <property type="entry name" value="Ribosomal_S12"/>
    <property type="match status" value="1"/>
</dbReference>
<evidence type="ECO:0000256" key="7">
    <source>
        <dbReference type="ARBA" id="ARBA00023146"/>
    </source>
</evidence>
<dbReference type="SUPFAM" id="SSF55681">
    <property type="entry name" value="Class II aaRS and biotin synthetases"/>
    <property type="match status" value="1"/>
</dbReference>
<dbReference type="Pfam" id="PF00164">
    <property type="entry name" value="Ribosom_S12_S23"/>
    <property type="match status" value="1"/>
</dbReference>
<dbReference type="Pfam" id="PF00152">
    <property type="entry name" value="tRNA-synt_2"/>
    <property type="match status" value="1"/>
</dbReference>
<dbReference type="PANTHER" id="PTHR22594">
    <property type="entry name" value="ASPARTYL/LYSYL-TRNA SYNTHETASE"/>
    <property type="match status" value="1"/>
</dbReference>